<evidence type="ECO:0000256" key="4">
    <source>
        <dbReference type="ARBA" id="ARBA00022452"/>
    </source>
</evidence>
<keyword evidence="5" id="KW-0410">Iron transport</keyword>
<dbReference type="AlphaFoldDB" id="A0A8J7V1P0"/>
<keyword evidence="4 14" id="KW-1134">Transmembrane beta strand</keyword>
<accession>A0A8J7V1P0</accession>
<evidence type="ECO:0000256" key="12">
    <source>
        <dbReference type="ARBA" id="ARBA00023170"/>
    </source>
</evidence>
<dbReference type="SMART" id="SM00965">
    <property type="entry name" value="STN"/>
    <property type="match status" value="1"/>
</dbReference>
<evidence type="ECO:0000256" key="16">
    <source>
        <dbReference type="SAM" id="MobiDB-lite"/>
    </source>
</evidence>
<dbReference type="PROSITE" id="PS52016">
    <property type="entry name" value="TONB_DEPENDENT_REC_3"/>
    <property type="match status" value="1"/>
</dbReference>
<keyword evidence="19" id="KW-1185">Reference proteome</keyword>
<dbReference type="PANTHER" id="PTHR32552:SF74">
    <property type="entry name" value="HYDROXAMATE SIDEROPHORE RECEPTOR FHUE"/>
    <property type="match status" value="1"/>
</dbReference>
<comment type="caution">
    <text evidence="18">The sequence shown here is derived from an EMBL/GenBank/DDBJ whole genome shotgun (WGS) entry which is preliminary data.</text>
</comment>
<organism evidence="18 19">
    <name type="scientific">Marivibrio halodurans</name>
    <dbReference type="NCBI Taxonomy" id="2039722"/>
    <lineage>
        <taxon>Bacteria</taxon>
        <taxon>Pseudomonadati</taxon>
        <taxon>Pseudomonadota</taxon>
        <taxon>Alphaproteobacteria</taxon>
        <taxon>Rhodospirillales</taxon>
        <taxon>Rhodospirillaceae</taxon>
        <taxon>Marivibrio</taxon>
    </lineage>
</organism>
<keyword evidence="11 14" id="KW-0472">Membrane</keyword>
<evidence type="ECO:0000256" key="5">
    <source>
        <dbReference type="ARBA" id="ARBA00022496"/>
    </source>
</evidence>
<evidence type="ECO:0000256" key="9">
    <source>
        <dbReference type="ARBA" id="ARBA00023065"/>
    </source>
</evidence>
<comment type="similarity">
    <text evidence="2 14 15">Belongs to the TonB-dependent receptor family.</text>
</comment>
<evidence type="ECO:0000256" key="6">
    <source>
        <dbReference type="ARBA" id="ARBA00022692"/>
    </source>
</evidence>
<dbReference type="NCBIfam" id="TIGR01783">
    <property type="entry name" value="TonB-siderophor"/>
    <property type="match status" value="1"/>
</dbReference>
<feature type="domain" description="Secretin/TonB short N-terminal" evidence="17">
    <location>
        <begin position="96"/>
        <end position="146"/>
    </location>
</feature>
<proteinExistence type="inferred from homology"/>
<dbReference type="RefSeq" id="WP_210681112.1">
    <property type="nucleotide sequence ID" value="NZ_JAGMWN010000002.1"/>
</dbReference>
<dbReference type="EMBL" id="JAGMWN010000002">
    <property type="protein sequence ID" value="MBP5856545.1"/>
    <property type="molecule type" value="Genomic_DNA"/>
</dbReference>
<dbReference type="InterPro" id="IPR036942">
    <property type="entry name" value="Beta-barrel_TonB_sf"/>
</dbReference>
<gene>
    <name evidence="18" type="ORF">KAJ83_05970</name>
</gene>
<keyword evidence="13 14" id="KW-0998">Cell outer membrane</keyword>
<evidence type="ECO:0000256" key="14">
    <source>
        <dbReference type="PROSITE-ProRule" id="PRU01360"/>
    </source>
</evidence>
<evidence type="ECO:0000256" key="15">
    <source>
        <dbReference type="RuleBase" id="RU003357"/>
    </source>
</evidence>
<evidence type="ECO:0000256" key="10">
    <source>
        <dbReference type="ARBA" id="ARBA00023077"/>
    </source>
</evidence>
<keyword evidence="3 14" id="KW-0813">Transport</keyword>
<dbReference type="InterPro" id="IPR039426">
    <property type="entry name" value="TonB-dep_rcpt-like"/>
</dbReference>
<dbReference type="GO" id="GO:0015891">
    <property type="term" value="P:siderophore transport"/>
    <property type="evidence" value="ECO:0007669"/>
    <property type="project" value="InterPro"/>
</dbReference>
<dbReference type="Gene3D" id="3.55.50.30">
    <property type="match status" value="1"/>
</dbReference>
<keyword evidence="8" id="KW-0408">Iron</keyword>
<dbReference type="InterPro" id="IPR012910">
    <property type="entry name" value="Plug_dom"/>
</dbReference>
<evidence type="ECO:0000256" key="11">
    <source>
        <dbReference type="ARBA" id="ARBA00023136"/>
    </source>
</evidence>
<sequence>MADKVDRRMEAGRARGALALAAALAGTVATGLASTTWAETPGSRSGTFVQGVGVPAPISFEPGAQLAQAEGENVTFDIPAQPLTSALAAFGRQSGLQVTVDGAIARGHDAPDVHGSMTAEEALRRLIAGSGLTYQRDGGTIALRRRVGENGTMQLDPITVEGQGHALDPGRTEDTGSYAGSQVSVGSKMPMSIREIPQSVSVVTRQRMEDEDLVSLQDAMERTTGVRVQYWDDDRASFSARGHDASLLRDGVPVTHMTNFTAAPDLVAYDRIEVLRGPAGLFHGAGEAGGSINLVRKRALEDARIKGSAQAGSWNNYRGEVDVTGALVESGRLRGRLAGSYQDKESFIDIYDQQESVIYGTVEGDLTPATTLSVGGIYFEQDKHQFQGIPIAYTTGEMVELPRHSNLGHDWSRGNESASDLFVEVEHGFDNGVDLTLSGRHVERDRDGFVSYVTSGIDRATGTVSSQAWEFIAGSEDTSFDANIAAPTRFFGQQQEFLVGADYTLADHRSQWGSSAAFRTDAFAPDHHFPLSTIRGFSSDWEEDTEQIGAYGQANIKPGLDWLTLVAGGRFTWWDYVNTNNAAGTTTSDVTVSGEFTPKLGVVADVTEELSTYASYAAIFEPQTNLDPSGEVIDPREGEQFEVGVKGEFMDGRLLAHLAAYQIEDKNRATQIDGCVGPLCAEAAGLVRSRGVEMEVSGSPAPGWQAMAGYAYTYATYVDDPTNQGEVFASYIPKHMVNLSATYSFEGGALDGLSLGGGGRFMSSYFDVSGGNRYTQDAYALFDARVGYDLTKEVSAQFAVKNLLDEEYFERLGGVSRNNYWGTPRSYMLTLRGEW</sequence>
<reference evidence="18" key="1">
    <citation type="submission" date="2021-04" db="EMBL/GenBank/DDBJ databases">
        <authorList>
            <person name="Zhang D.-C."/>
        </authorList>
    </citation>
    <scope>NUCLEOTIDE SEQUENCE</scope>
    <source>
        <strain evidence="18">CGMCC 1.15697</strain>
    </source>
</reference>
<evidence type="ECO:0000313" key="19">
    <source>
        <dbReference type="Proteomes" id="UP000672602"/>
    </source>
</evidence>
<keyword evidence="7" id="KW-0732">Signal</keyword>
<comment type="subcellular location">
    <subcellularLocation>
        <location evidence="1 14">Cell outer membrane</location>
        <topology evidence="1 14">Multi-pass membrane protein</topology>
    </subcellularLocation>
</comment>
<evidence type="ECO:0000256" key="3">
    <source>
        <dbReference type="ARBA" id="ARBA00022448"/>
    </source>
</evidence>
<dbReference type="Pfam" id="PF00593">
    <property type="entry name" value="TonB_dep_Rec_b-barrel"/>
    <property type="match status" value="1"/>
</dbReference>
<dbReference type="PANTHER" id="PTHR32552">
    <property type="entry name" value="FERRICHROME IRON RECEPTOR-RELATED"/>
    <property type="match status" value="1"/>
</dbReference>
<dbReference type="GO" id="GO:0015344">
    <property type="term" value="F:siderophore uptake transmembrane transporter activity"/>
    <property type="evidence" value="ECO:0007669"/>
    <property type="project" value="TreeGrafter"/>
</dbReference>
<evidence type="ECO:0000313" key="18">
    <source>
        <dbReference type="EMBL" id="MBP5856545.1"/>
    </source>
</evidence>
<dbReference type="GO" id="GO:0009279">
    <property type="term" value="C:cell outer membrane"/>
    <property type="evidence" value="ECO:0007669"/>
    <property type="project" value="UniProtKB-SubCell"/>
</dbReference>
<dbReference type="Proteomes" id="UP000672602">
    <property type="component" value="Unassembled WGS sequence"/>
</dbReference>
<dbReference type="Gene3D" id="2.40.170.20">
    <property type="entry name" value="TonB-dependent receptor, beta-barrel domain"/>
    <property type="match status" value="1"/>
</dbReference>
<evidence type="ECO:0000259" key="17">
    <source>
        <dbReference type="SMART" id="SM00965"/>
    </source>
</evidence>
<dbReference type="Pfam" id="PF07660">
    <property type="entry name" value="STN"/>
    <property type="match status" value="1"/>
</dbReference>
<feature type="region of interest" description="Disordered" evidence="16">
    <location>
        <begin position="161"/>
        <end position="184"/>
    </location>
</feature>
<keyword evidence="9" id="KW-0406">Ion transport</keyword>
<dbReference type="GO" id="GO:0038023">
    <property type="term" value="F:signaling receptor activity"/>
    <property type="evidence" value="ECO:0007669"/>
    <property type="project" value="InterPro"/>
</dbReference>
<dbReference type="InterPro" id="IPR010105">
    <property type="entry name" value="TonB_sidphr_rcpt"/>
</dbReference>
<dbReference type="InterPro" id="IPR000531">
    <property type="entry name" value="Beta-barrel_TonB"/>
</dbReference>
<evidence type="ECO:0000256" key="7">
    <source>
        <dbReference type="ARBA" id="ARBA00022729"/>
    </source>
</evidence>
<dbReference type="FunFam" id="2.170.130.10:FF:000010">
    <property type="entry name" value="Ferripyoverdine receptor"/>
    <property type="match status" value="1"/>
</dbReference>
<dbReference type="CDD" id="cd01347">
    <property type="entry name" value="ligand_gated_channel"/>
    <property type="match status" value="1"/>
</dbReference>
<keyword evidence="12 18" id="KW-0675">Receptor</keyword>
<keyword evidence="10 15" id="KW-0798">TonB box</keyword>
<dbReference type="Gene3D" id="2.170.130.10">
    <property type="entry name" value="TonB-dependent receptor, plug domain"/>
    <property type="match status" value="1"/>
</dbReference>
<dbReference type="InterPro" id="IPR037066">
    <property type="entry name" value="Plug_dom_sf"/>
</dbReference>
<name>A0A8J7V1P0_9PROT</name>
<dbReference type="SUPFAM" id="SSF56935">
    <property type="entry name" value="Porins"/>
    <property type="match status" value="1"/>
</dbReference>
<evidence type="ECO:0000256" key="13">
    <source>
        <dbReference type="ARBA" id="ARBA00023237"/>
    </source>
</evidence>
<dbReference type="InterPro" id="IPR011662">
    <property type="entry name" value="Secretin/TonB_short_N"/>
</dbReference>
<evidence type="ECO:0000256" key="8">
    <source>
        <dbReference type="ARBA" id="ARBA00023004"/>
    </source>
</evidence>
<evidence type="ECO:0000256" key="2">
    <source>
        <dbReference type="ARBA" id="ARBA00009810"/>
    </source>
</evidence>
<protein>
    <submittedName>
        <fullName evidence="18">TonB-dependent siderophore receptor</fullName>
    </submittedName>
</protein>
<keyword evidence="6 14" id="KW-0812">Transmembrane</keyword>
<dbReference type="Pfam" id="PF07715">
    <property type="entry name" value="Plug"/>
    <property type="match status" value="1"/>
</dbReference>
<evidence type="ECO:0000256" key="1">
    <source>
        <dbReference type="ARBA" id="ARBA00004571"/>
    </source>
</evidence>